<keyword evidence="1" id="KW-0812">Transmembrane</keyword>
<dbReference type="Proteomes" id="UP000030854">
    <property type="component" value="Unassembled WGS sequence"/>
</dbReference>
<name>A0A0B1PAA9_UNCNE</name>
<keyword evidence="3" id="KW-1185">Reference proteome</keyword>
<evidence type="ECO:0000313" key="2">
    <source>
        <dbReference type="EMBL" id="KHJ34255.1"/>
    </source>
</evidence>
<protein>
    <submittedName>
        <fullName evidence="2">Uncharacterized protein</fullName>
    </submittedName>
</protein>
<keyword evidence="1" id="KW-1133">Transmembrane helix</keyword>
<comment type="caution">
    <text evidence="2">The sequence shown here is derived from an EMBL/GenBank/DDBJ whole genome shotgun (WGS) entry which is preliminary data.</text>
</comment>
<evidence type="ECO:0000313" key="3">
    <source>
        <dbReference type="Proteomes" id="UP000030854"/>
    </source>
</evidence>
<dbReference type="EMBL" id="JNVN01000976">
    <property type="protein sequence ID" value="KHJ34255.1"/>
    <property type="molecule type" value="Genomic_DNA"/>
</dbReference>
<evidence type="ECO:0000256" key="1">
    <source>
        <dbReference type="SAM" id="Phobius"/>
    </source>
</evidence>
<reference evidence="2 3" key="1">
    <citation type="journal article" date="2014" name="BMC Genomics">
        <title>Adaptive genomic structural variation in the grape powdery mildew pathogen, Erysiphe necator.</title>
        <authorList>
            <person name="Jones L."/>
            <person name="Riaz S."/>
            <person name="Morales-Cruz A."/>
            <person name="Amrine K.C."/>
            <person name="McGuire B."/>
            <person name="Gubler W.D."/>
            <person name="Walker M.A."/>
            <person name="Cantu D."/>
        </authorList>
    </citation>
    <scope>NUCLEOTIDE SEQUENCE [LARGE SCALE GENOMIC DNA]</scope>
    <source>
        <strain evidence="3">c</strain>
    </source>
</reference>
<keyword evidence="1" id="KW-0472">Membrane</keyword>
<feature type="transmembrane region" description="Helical" evidence="1">
    <location>
        <begin position="12"/>
        <end position="36"/>
    </location>
</feature>
<proteinExistence type="predicted"/>
<dbReference type="AlphaFoldDB" id="A0A0B1PAA9"/>
<sequence>MRMKMIHAIPAVVMFAVLVVVVVNVVVAVVAVPIVAPTPVAPGGTEDDVEVGRIDVIEVEAIAALVLLLL</sequence>
<dbReference type="HOGENOM" id="CLU_2759701_0_0_1"/>
<accession>A0A0B1PAA9</accession>
<organism evidence="2 3">
    <name type="scientific">Uncinula necator</name>
    <name type="common">Grape powdery mildew</name>
    <dbReference type="NCBI Taxonomy" id="52586"/>
    <lineage>
        <taxon>Eukaryota</taxon>
        <taxon>Fungi</taxon>
        <taxon>Dikarya</taxon>
        <taxon>Ascomycota</taxon>
        <taxon>Pezizomycotina</taxon>
        <taxon>Leotiomycetes</taxon>
        <taxon>Erysiphales</taxon>
        <taxon>Erysiphaceae</taxon>
        <taxon>Erysiphe</taxon>
    </lineage>
</organism>
<gene>
    <name evidence="2" type="ORF">EV44_g0087</name>
</gene>